<dbReference type="AlphaFoldDB" id="A0A915KI68"/>
<protein>
    <submittedName>
        <fullName evidence="3">Uncharacterized protein</fullName>
    </submittedName>
</protein>
<keyword evidence="2" id="KW-1185">Reference proteome</keyword>
<sequence length="168" mass="19334">MKLVNPGFKKEVMLFTQGMSLVVLLCVVNSVHWYWAQYNGAINRAANWLYAGLNPIICLILNGMLREDVANVFKKKSRQNTPIVPKCWSPCCCAFYHRGIDMQINDGRPVAQTNLHGNGAPKREENDDKNHSCFWLYFLVFMPAPMNKLYPSVRLLIYINALVVRQHF</sequence>
<dbReference type="Proteomes" id="UP000887565">
    <property type="component" value="Unplaced"/>
</dbReference>
<accession>A0A915KI68</accession>
<proteinExistence type="predicted"/>
<evidence type="ECO:0000313" key="3">
    <source>
        <dbReference type="WBParaSite" id="nRc.2.0.1.t38524-RA"/>
    </source>
</evidence>
<organism evidence="2 3">
    <name type="scientific">Romanomermis culicivorax</name>
    <name type="common">Nematode worm</name>
    <dbReference type="NCBI Taxonomy" id="13658"/>
    <lineage>
        <taxon>Eukaryota</taxon>
        <taxon>Metazoa</taxon>
        <taxon>Ecdysozoa</taxon>
        <taxon>Nematoda</taxon>
        <taxon>Enoplea</taxon>
        <taxon>Dorylaimia</taxon>
        <taxon>Mermithida</taxon>
        <taxon>Mermithoidea</taxon>
        <taxon>Mermithidae</taxon>
        <taxon>Romanomermis</taxon>
    </lineage>
</organism>
<evidence type="ECO:0000256" key="1">
    <source>
        <dbReference type="SAM" id="Phobius"/>
    </source>
</evidence>
<evidence type="ECO:0000313" key="2">
    <source>
        <dbReference type="Proteomes" id="UP000887565"/>
    </source>
</evidence>
<keyword evidence="1" id="KW-0812">Transmembrane</keyword>
<keyword evidence="1" id="KW-1133">Transmembrane helix</keyword>
<reference evidence="3" key="1">
    <citation type="submission" date="2022-11" db="UniProtKB">
        <authorList>
            <consortium name="WormBaseParasite"/>
        </authorList>
    </citation>
    <scope>IDENTIFICATION</scope>
</reference>
<feature type="transmembrane region" description="Helical" evidence="1">
    <location>
        <begin position="47"/>
        <end position="65"/>
    </location>
</feature>
<keyword evidence="1" id="KW-0472">Membrane</keyword>
<dbReference type="WBParaSite" id="nRc.2.0.1.t38524-RA">
    <property type="protein sequence ID" value="nRc.2.0.1.t38524-RA"/>
    <property type="gene ID" value="nRc.2.0.1.g38524"/>
</dbReference>
<feature type="transmembrane region" description="Helical" evidence="1">
    <location>
        <begin position="12"/>
        <end position="35"/>
    </location>
</feature>
<name>A0A915KI68_ROMCU</name>